<feature type="compositionally biased region" description="Basic and acidic residues" evidence="1">
    <location>
        <begin position="35"/>
        <end position="46"/>
    </location>
</feature>
<dbReference type="Proteomes" id="UP000691718">
    <property type="component" value="Unassembled WGS sequence"/>
</dbReference>
<keyword evidence="3" id="KW-1185">Reference proteome</keyword>
<evidence type="ECO:0000313" key="2">
    <source>
        <dbReference type="EMBL" id="CAG4986059.1"/>
    </source>
</evidence>
<feature type="compositionally biased region" description="Acidic residues" evidence="1">
    <location>
        <begin position="1"/>
        <end position="12"/>
    </location>
</feature>
<sequence length="139" mass="15733">MHELGTDDEEVIESAKSLRRSDGAQTELDLQALVHESELRESEDTRLSASDETSDSDDYPLSQLATRKRGPVYKSTNVTIWQKGVPPATRIRPHNIRIRPPGPKGDAARNAKDPVSCFDLFFTTFFWIYLGNLSKVHQY</sequence>
<dbReference type="EMBL" id="CAJQZP010000809">
    <property type="protein sequence ID" value="CAG4986059.1"/>
    <property type="molecule type" value="Genomic_DNA"/>
</dbReference>
<evidence type="ECO:0000256" key="1">
    <source>
        <dbReference type="SAM" id="MobiDB-lite"/>
    </source>
</evidence>
<reference evidence="2" key="1">
    <citation type="submission" date="2021-04" db="EMBL/GenBank/DDBJ databases">
        <authorList>
            <person name="Tunstrom K."/>
        </authorList>
    </citation>
    <scope>NUCLEOTIDE SEQUENCE</scope>
</reference>
<evidence type="ECO:0000313" key="3">
    <source>
        <dbReference type="Proteomes" id="UP000691718"/>
    </source>
</evidence>
<dbReference type="OrthoDB" id="10057959at2759"/>
<organism evidence="2 3">
    <name type="scientific">Parnassius apollo</name>
    <name type="common">Apollo butterfly</name>
    <name type="synonym">Papilio apollo</name>
    <dbReference type="NCBI Taxonomy" id="110799"/>
    <lineage>
        <taxon>Eukaryota</taxon>
        <taxon>Metazoa</taxon>
        <taxon>Ecdysozoa</taxon>
        <taxon>Arthropoda</taxon>
        <taxon>Hexapoda</taxon>
        <taxon>Insecta</taxon>
        <taxon>Pterygota</taxon>
        <taxon>Neoptera</taxon>
        <taxon>Endopterygota</taxon>
        <taxon>Lepidoptera</taxon>
        <taxon>Glossata</taxon>
        <taxon>Ditrysia</taxon>
        <taxon>Papilionoidea</taxon>
        <taxon>Papilionidae</taxon>
        <taxon>Parnassiinae</taxon>
        <taxon>Parnassini</taxon>
        <taxon>Parnassius</taxon>
        <taxon>Parnassius</taxon>
    </lineage>
</organism>
<name>A0A8S3WXR0_PARAO</name>
<accession>A0A8S3WXR0</accession>
<proteinExistence type="predicted"/>
<protein>
    <submittedName>
        <fullName evidence="2">(apollo) hypothetical protein</fullName>
    </submittedName>
</protein>
<dbReference type="AlphaFoldDB" id="A0A8S3WXR0"/>
<gene>
    <name evidence="2" type="ORF">PAPOLLO_LOCUS11161</name>
</gene>
<comment type="caution">
    <text evidence="2">The sequence shown here is derived from an EMBL/GenBank/DDBJ whole genome shotgun (WGS) entry which is preliminary data.</text>
</comment>
<feature type="region of interest" description="Disordered" evidence="1">
    <location>
        <begin position="1"/>
        <end position="68"/>
    </location>
</feature>